<dbReference type="PANTHER" id="PTHR31286:SF167">
    <property type="entry name" value="OS09G0268800 PROTEIN"/>
    <property type="match status" value="1"/>
</dbReference>
<dbReference type="SUPFAM" id="SSF57756">
    <property type="entry name" value="Retrovirus zinc finger-like domains"/>
    <property type="match status" value="1"/>
</dbReference>
<dbReference type="GO" id="GO:0003676">
    <property type="term" value="F:nucleic acid binding"/>
    <property type="evidence" value="ECO:0007669"/>
    <property type="project" value="InterPro"/>
</dbReference>
<comment type="caution">
    <text evidence="3">The sequence shown here is derived from an EMBL/GenBank/DDBJ whole genome shotgun (WGS) entry which is preliminary data.</text>
</comment>
<evidence type="ECO:0000259" key="2">
    <source>
        <dbReference type="PROSITE" id="PS50158"/>
    </source>
</evidence>
<dbReference type="InterPro" id="IPR036875">
    <property type="entry name" value="Znf_CCHC_sf"/>
</dbReference>
<name>A0AAW2VUV8_9LAMI</name>
<feature type="domain" description="CCHC-type" evidence="2">
    <location>
        <begin position="66"/>
        <end position="81"/>
    </location>
</feature>
<keyword evidence="1" id="KW-0863">Zinc-finger</keyword>
<proteinExistence type="predicted"/>
<keyword evidence="1" id="KW-0479">Metal-binding</keyword>
<protein>
    <recommendedName>
        <fullName evidence="2">CCHC-type domain-containing protein</fullName>
    </recommendedName>
</protein>
<dbReference type="GO" id="GO:0008270">
    <property type="term" value="F:zinc ion binding"/>
    <property type="evidence" value="ECO:0007669"/>
    <property type="project" value="UniProtKB-KW"/>
</dbReference>
<organism evidence="3">
    <name type="scientific">Sesamum latifolium</name>
    <dbReference type="NCBI Taxonomy" id="2727402"/>
    <lineage>
        <taxon>Eukaryota</taxon>
        <taxon>Viridiplantae</taxon>
        <taxon>Streptophyta</taxon>
        <taxon>Embryophyta</taxon>
        <taxon>Tracheophyta</taxon>
        <taxon>Spermatophyta</taxon>
        <taxon>Magnoliopsida</taxon>
        <taxon>eudicotyledons</taxon>
        <taxon>Gunneridae</taxon>
        <taxon>Pentapetalae</taxon>
        <taxon>asterids</taxon>
        <taxon>lamiids</taxon>
        <taxon>Lamiales</taxon>
        <taxon>Pedaliaceae</taxon>
        <taxon>Sesamum</taxon>
    </lineage>
</organism>
<dbReference type="EMBL" id="JACGWN010000009">
    <property type="protein sequence ID" value="KAL0433223.1"/>
    <property type="molecule type" value="Genomic_DNA"/>
</dbReference>
<dbReference type="PANTHER" id="PTHR31286">
    <property type="entry name" value="GLYCINE-RICH CELL WALL STRUCTURAL PROTEIN 1.8-LIKE"/>
    <property type="match status" value="1"/>
</dbReference>
<dbReference type="InterPro" id="IPR025836">
    <property type="entry name" value="Zn_knuckle_CX2CX4HX4C"/>
</dbReference>
<dbReference type="Pfam" id="PF14392">
    <property type="entry name" value="zf-CCHC_4"/>
    <property type="match status" value="1"/>
</dbReference>
<dbReference type="Gene3D" id="4.10.60.10">
    <property type="entry name" value="Zinc finger, CCHC-type"/>
    <property type="match status" value="1"/>
</dbReference>
<dbReference type="InterPro" id="IPR040256">
    <property type="entry name" value="At4g02000-like"/>
</dbReference>
<gene>
    <name evidence="3" type="ORF">Slati_2656600</name>
</gene>
<sequence>MANFIGGRLGRIIEVPSPSQRSWGSDMRVRVALDIRKPLLWFLNISSTSGEQLTVSVSYERLPLFCYICGMLGHIARQCEKQVEEGFVDPREAK</sequence>
<evidence type="ECO:0000313" key="3">
    <source>
        <dbReference type="EMBL" id="KAL0433223.1"/>
    </source>
</evidence>
<keyword evidence="1" id="KW-0862">Zinc</keyword>
<dbReference type="PROSITE" id="PS50158">
    <property type="entry name" value="ZF_CCHC"/>
    <property type="match status" value="1"/>
</dbReference>
<reference evidence="3" key="1">
    <citation type="submission" date="2020-06" db="EMBL/GenBank/DDBJ databases">
        <authorList>
            <person name="Li T."/>
            <person name="Hu X."/>
            <person name="Zhang T."/>
            <person name="Song X."/>
            <person name="Zhang H."/>
            <person name="Dai N."/>
            <person name="Sheng W."/>
            <person name="Hou X."/>
            <person name="Wei L."/>
        </authorList>
    </citation>
    <scope>NUCLEOTIDE SEQUENCE</scope>
    <source>
        <strain evidence="3">KEN1</strain>
        <tissue evidence="3">Leaf</tissue>
    </source>
</reference>
<evidence type="ECO:0000256" key="1">
    <source>
        <dbReference type="PROSITE-ProRule" id="PRU00047"/>
    </source>
</evidence>
<dbReference type="InterPro" id="IPR001878">
    <property type="entry name" value="Znf_CCHC"/>
</dbReference>
<dbReference type="AlphaFoldDB" id="A0AAW2VUV8"/>
<reference evidence="3" key="2">
    <citation type="journal article" date="2024" name="Plant">
        <title>Genomic evolution and insights into agronomic trait innovations of Sesamum species.</title>
        <authorList>
            <person name="Miao H."/>
            <person name="Wang L."/>
            <person name="Qu L."/>
            <person name="Liu H."/>
            <person name="Sun Y."/>
            <person name="Le M."/>
            <person name="Wang Q."/>
            <person name="Wei S."/>
            <person name="Zheng Y."/>
            <person name="Lin W."/>
            <person name="Duan Y."/>
            <person name="Cao H."/>
            <person name="Xiong S."/>
            <person name="Wang X."/>
            <person name="Wei L."/>
            <person name="Li C."/>
            <person name="Ma Q."/>
            <person name="Ju M."/>
            <person name="Zhao R."/>
            <person name="Li G."/>
            <person name="Mu C."/>
            <person name="Tian Q."/>
            <person name="Mei H."/>
            <person name="Zhang T."/>
            <person name="Gao T."/>
            <person name="Zhang H."/>
        </authorList>
    </citation>
    <scope>NUCLEOTIDE SEQUENCE</scope>
    <source>
        <strain evidence="3">KEN1</strain>
    </source>
</reference>
<accession>A0AAW2VUV8</accession>